<dbReference type="Pfam" id="PF00593">
    <property type="entry name" value="TonB_dep_Rec_b-barrel"/>
    <property type="match status" value="1"/>
</dbReference>
<evidence type="ECO:0000259" key="14">
    <source>
        <dbReference type="Pfam" id="PF07715"/>
    </source>
</evidence>
<feature type="domain" description="TonB-dependent receptor plug" evidence="14">
    <location>
        <begin position="40"/>
        <end position="146"/>
    </location>
</feature>
<dbReference type="Gene3D" id="2.170.130.10">
    <property type="entry name" value="TonB-dependent receptor, plug domain"/>
    <property type="match status" value="1"/>
</dbReference>
<keyword evidence="15" id="KW-0675">Receptor</keyword>
<sequence>MNTFYIPAAILLGSCAVSAVQAETIPSTILVTASRSAETVDETLAAVTVIDREEIERKQAQSVTELLGSAPGIMVTNSGGRGKSGSVFLRGANADQVLVLIDGIKVGSATLGTTGFEHLAVDQIERIEIVRGPRSSLYGSEAIGGVIQIFTRGGAQREGFSPRFSTGVGSHDAREVTLGASGGNGQGWYNLDLSDYTTDGFNAKVEDSFGYNPDDDGYDNRSWALSGGYRFSDSATGRLNWSRNEGDNAYDGGSSFDNYSTTTRMDTLGAALELTLRDDWALNMTLGRSRDESTQYGDGQYQSHIDTERDTASIVSEHQIGGMNQFTWGVDYQQDEVDSSNDYAETSRDNLAAFGLLQLYFGDQDVAISLRRDDNEQFDGYNTGSLAWGIQLDTDLRLFASYGTAFKAPTFNDLYWPETAFSVGNPDLVPEESETYEIGLSGQNAGVRWSANLYQTEVENLISWDINGVGKYMPMNISDARIRGLELAASTRLAGWNLQSSLDLMDPKNLEDDSLLSRRPRKVLNLAADRDFGKWSMGSSLKAVGKRKDSTAHLAGYTTVDLRAGYRLGGDWSLKARIDNLFDEQYQTVNNYNQPDREYWLSLHYAPGA</sequence>
<evidence type="ECO:0000256" key="5">
    <source>
        <dbReference type="ARBA" id="ARBA00022729"/>
    </source>
</evidence>
<evidence type="ECO:0000256" key="2">
    <source>
        <dbReference type="ARBA" id="ARBA00022448"/>
    </source>
</evidence>
<evidence type="ECO:0000256" key="7">
    <source>
        <dbReference type="ARBA" id="ARBA00023077"/>
    </source>
</evidence>
<dbReference type="Proteomes" id="UP000028252">
    <property type="component" value="Unassembled WGS sequence"/>
</dbReference>
<evidence type="ECO:0000313" key="15">
    <source>
        <dbReference type="EMBL" id="KEA65133.1"/>
    </source>
</evidence>
<keyword evidence="3 10" id="KW-1134">Transmembrane beta strand</keyword>
<dbReference type="InterPro" id="IPR036942">
    <property type="entry name" value="Beta-barrel_TonB_sf"/>
</dbReference>
<dbReference type="GO" id="GO:0015889">
    <property type="term" value="P:cobalamin transport"/>
    <property type="evidence" value="ECO:0007669"/>
    <property type="project" value="TreeGrafter"/>
</dbReference>
<dbReference type="PROSITE" id="PS52016">
    <property type="entry name" value="TONB_DEPENDENT_REC_3"/>
    <property type="match status" value="1"/>
</dbReference>
<dbReference type="SUPFAM" id="SSF56935">
    <property type="entry name" value="Porins"/>
    <property type="match status" value="1"/>
</dbReference>
<dbReference type="OrthoDB" id="9764669at2"/>
<dbReference type="InterPro" id="IPR039426">
    <property type="entry name" value="TonB-dep_rcpt-like"/>
</dbReference>
<keyword evidence="6" id="KW-0406">Ion transport</keyword>
<dbReference type="RefSeq" id="WP_036183932.1">
    <property type="nucleotide sequence ID" value="NZ_JMQN01000013.1"/>
</dbReference>
<reference evidence="15 16" key="1">
    <citation type="submission" date="2014-04" db="EMBL/GenBank/DDBJ databases">
        <title>Marinobacterium kochiensis sp. nov., isolated from sediment sample collected from Kochi backwaters in Kerala, India.</title>
        <authorList>
            <person name="Singh A."/>
            <person name="Pinnaka A.K."/>
        </authorList>
    </citation>
    <scope>NUCLEOTIDE SEQUENCE [LARGE SCALE GENOMIC DNA]</scope>
    <source>
        <strain evidence="15 16">AK27</strain>
    </source>
</reference>
<dbReference type="CDD" id="cd01347">
    <property type="entry name" value="ligand_gated_channel"/>
    <property type="match status" value="1"/>
</dbReference>
<dbReference type="InterPro" id="IPR037066">
    <property type="entry name" value="Plug_dom_sf"/>
</dbReference>
<dbReference type="Pfam" id="PF07715">
    <property type="entry name" value="Plug"/>
    <property type="match status" value="1"/>
</dbReference>
<dbReference type="GO" id="GO:0009279">
    <property type="term" value="C:cell outer membrane"/>
    <property type="evidence" value="ECO:0007669"/>
    <property type="project" value="UniProtKB-SubCell"/>
</dbReference>
<evidence type="ECO:0000256" key="3">
    <source>
        <dbReference type="ARBA" id="ARBA00022452"/>
    </source>
</evidence>
<keyword evidence="16" id="KW-1185">Reference proteome</keyword>
<evidence type="ECO:0000313" key="16">
    <source>
        <dbReference type="Proteomes" id="UP000028252"/>
    </source>
</evidence>
<evidence type="ECO:0000256" key="6">
    <source>
        <dbReference type="ARBA" id="ARBA00023065"/>
    </source>
</evidence>
<dbReference type="EMBL" id="JMQN01000013">
    <property type="protein sequence ID" value="KEA65133.1"/>
    <property type="molecule type" value="Genomic_DNA"/>
</dbReference>
<dbReference type="Gene3D" id="2.40.170.20">
    <property type="entry name" value="TonB-dependent receptor, beta-barrel domain"/>
    <property type="match status" value="1"/>
</dbReference>
<comment type="similarity">
    <text evidence="10 11">Belongs to the TonB-dependent receptor family.</text>
</comment>
<evidence type="ECO:0000256" key="4">
    <source>
        <dbReference type="ARBA" id="ARBA00022692"/>
    </source>
</evidence>
<dbReference type="STRING" id="1232683.ADIMK_0835"/>
<evidence type="ECO:0000256" key="8">
    <source>
        <dbReference type="ARBA" id="ARBA00023136"/>
    </source>
</evidence>
<dbReference type="PANTHER" id="PTHR30069">
    <property type="entry name" value="TONB-DEPENDENT OUTER MEMBRANE RECEPTOR"/>
    <property type="match status" value="1"/>
</dbReference>
<dbReference type="eggNOG" id="COG4206">
    <property type="taxonomic scope" value="Bacteria"/>
</dbReference>
<dbReference type="InterPro" id="IPR000531">
    <property type="entry name" value="Beta-barrel_TonB"/>
</dbReference>
<organism evidence="15 16">
    <name type="scientific">Marinobacterium lacunae</name>
    <dbReference type="NCBI Taxonomy" id="1232683"/>
    <lineage>
        <taxon>Bacteria</taxon>
        <taxon>Pseudomonadati</taxon>
        <taxon>Pseudomonadota</taxon>
        <taxon>Gammaproteobacteria</taxon>
        <taxon>Oceanospirillales</taxon>
        <taxon>Oceanospirillaceae</taxon>
        <taxon>Marinobacterium</taxon>
    </lineage>
</organism>
<dbReference type="AlphaFoldDB" id="A0A081G2X8"/>
<feature type="chain" id="PRO_5001757614" evidence="12">
    <location>
        <begin position="23"/>
        <end position="609"/>
    </location>
</feature>
<dbReference type="GO" id="GO:0006811">
    <property type="term" value="P:monoatomic ion transport"/>
    <property type="evidence" value="ECO:0007669"/>
    <property type="project" value="UniProtKB-KW"/>
</dbReference>
<protein>
    <submittedName>
        <fullName evidence="15">Outer membrane vitamin B12 receptor BtuB</fullName>
    </submittedName>
</protein>
<keyword evidence="5 12" id="KW-0732">Signal</keyword>
<proteinExistence type="inferred from homology"/>
<evidence type="ECO:0000256" key="10">
    <source>
        <dbReference type="PROSITE-ProRule" id="PRU01360"/>
    </source>
</evidence>
<gene>
    <name evidence="15" type="ORF">ADIMK_0835</name>
</gene>
<comment type="caution">
    <text evidence="15">The sequence shown here is derived from an EMBL/GenBank/DDBJ whole genome shotgun (WGS) entry which is preliminary data.</text>
</comment>
<evidence type="ECO:0000256" key="12">
    <source>
        <dbReference type="SAM" id="SignalP"/>
    </source>
</evidence>
<keyword evidence="8 10" id="KW-0472">Membrane</keyword>
<evidence type="ECO:0000256" key="11">
    <source>
        <dbReference type="RuleBase" id="RU003357"/>
    </source>
</evidence>
<evidence type="ECO:0000256" key="9">
    <source>
        <dbReference type="ARBA" id="ARBA00023237"/>
    </source>
</evidence>
<keyword evidence="9 10" id="KW-0998">Cell outer membrane</keyword>
<feature type="signal peptide" evidence="12">
    <location>
        <begin position="1"/>
        <end position="22"/>
    </location>
</feature>
<keyword evidence="7 11" id="KW-0798">TonB box</keyword>
<accession>A0A081G2X8</accession>
<dbReference type="InterPro" id="IPR012910">
    <property type="entry name" value="Plug_dom"/>
</dbReference>
<dbReference type="PATRIC" id="fig|1232683.4.peg.827"/>
<feature type="domain" description="TonB-dependent receptor-like beta-barrel" evidence="13">
    <location>
        <begin position="189"/>
        <end position="581"/>
    </location>
</feature>
<comment type="subcellular location">
    <subcellularLocation>
        <location evidence="1 10">Cell outer membrane</location>
        <topology evidence="1 10">Multi-pass membrane protein</topology>
    </subcellularLocation>
</comment>
<keyword evidence="2 10" id="KW-0813">Transport</keyword>
<name>A0A081G2X8_9GAMM</name>
<keyword evidence="4 10" id="KW-0812">Transmembrane</keyword>
<evidence type="ECO:0000256" key="1">
    <source>
        <dbReference type="ARBA" id="ARBA00004571"/>
    </source>
</evidence>
<dbReference type="PANTHER" id="PTHR30069:SF53">
    <property type="entry name" value="COLICIN I RECEPTOR-RELATED"/>
    <property type="match status" value="1"/>
</dbReference>
<evidence type="ECO:0000259" key="13">
    <source>
        <dbReference type="Pfam" id="PF00593"/>
    </source>
</evidence>